<dbReference type="STRING" id="197479.BFW38_03605"/>
<dbReference type="Pfam" id="PF00583">
    <property type="entry name" value="Acetyltransf_1"/>
    <property type="match status" value="1"/>
</dbReference>
<reference evidence="5 6" key="1">
    <citation type="submission" date="2016-08" db="EMBL/GenBank/DDBJ databases">
        <authorList>
            <person name="Seilhamer J.J."/>
        </authorList>
    </citation>
    <scope>NUCLEOTIDE SEQUENCE [LARGE SCALE GENOMIC DNA]</scope>
    <source>
        <strain evidence="5 6">PH27A</strain>
    </source>
</reference>
<feature type="domain" description="N-acetyltransferase" evidence="4">
    <location>
        <begin position="13"/>
        <end position="169"/>
    </location>
</feature>
<dbReference type="InterPro" id="IPR016181">
    <property type="entry name" value="Acyl_CoA_acyltransferase"/>
</dbReference>
<evidence type="ECO:0000313" key="5">
    <source>
        <dbReference type="EMBL" id="ODC02765.1"/>
    </source>
</evidence>
<dbReference type="GO" id="GO:0008080">
    <property type="term" value="F:N-acetyltransferase activity"/>
    <property type="evidence" value="ECO:0007669"/>
    <property type="project" value="UniProtKB-ARBA"/>
</dbReference>
<dbReference type="Proteomes" id="UP000094291">
    <property type="component" value="Unassembled WGS sequence"/>
</dbReference>
<dbReference type="InterPro" id="IPR051016">
    <property type="entry name" value="Diverse_Substrate_AcTransf"/>
</dbReference>
<evidence type="ECO:0000313" key="6">
    <source>
        <dbReference type="Proteomes" id="UP000094291"/>
    </source>
</evidence>
<dbReference type="PANTHER" id="PTHR10545:SF29">
    <property type="entry name" value="GH14572P-RELATED"/>
    <property type="match status" value="1"/>
</dbReference>
<keyword evidence="6" id="KW-1185">Reference proteome</keyword>
<sequence length="178" mass="19690">MTAHVTSKAADQVVVRPAERADAAIILAFIQDLAAYEKVPEAVVNTVPMIEQCLFGDQPQAYGLICEYDGQPIGFAVYYLTYSTWLGRHGLHLEDLYVSEAFRGLGAGLAIMRYLAQMAVTKGYARFEWQVLDWNQPAIDFYDRIGGKPMNEWLTYRLAGDALEAFAQEAGGSGNTVL</sequence>
<evidence type="ECO:0000259" key="4">
    <source>
        <dbReference type="PROSITE" id="PS51186"/>
    </source>
</evidence>
<gene>
    <name evidence="5" type="ORF">BFW38_03605</name>
</gene>
<evidence type="ECO:0000256" key="3">
    <source>
        <dbReference type="ARBA" id="ARBA00023315"/>
    </source>
</evidence>
<protein>
    <submittedName>
        <fullName evidence="5">GNAT family N-acetyltransferase</fullName>
    </submittedName>
</protein>
<keyword evidence="2 5" id="KW-0808">Transferase</keyword>
<evidence type="ECO:0000256" key="2">
    <source>
        <dbReference type="ARBA" id="ARBA00022679"/>
    </source>
</evidence>
<accession>A0A1E2V7Y5</accession>
<dbReference type="FunFam" id="3.40.630.30:FF:000064">
    <property type="entry name" value="GNAT family acetyltransferase"/>
    <property type="match status" value="1"/>
</dbReference>
<dbReference type="EMBL" id="MDTQ01000001">
    <property type="protein sequence ID" value="ODC02765.1"/>
    <property type="molecule type" value="Genomic_DNA"/>
</dbReference>
<dbReference type="AlphaFoldDB" id="A0A1E2V7Y5"/>
<dbReference type="CDD" id="cd04301">
    <property type="entry name" value="NAT_SF"/>
    <property type="match status" value="1"/>
</dbReference>
<proteinExistence type="inferred from homology"/>
<name>A0A1E2V7Y5_9GAMM</name>
<dbReference type="OrthoDB" id="9805924at2"/>
<comment type="caution">
    <text evidence="5">The sequence shown here is derived from an EMBL/GenBank/DDBJ whole genome shotgun (WGS) entry which is preliminary data.</text>
</comment>
<keyword evidence="3" id="KW-0012">Acyltransferase</keyword>
<dbReference type="Gene3D" id="3.40.630.30">
    <property type="match status" value="1"/>
</dbReference>
<dbReference type="SUPFAM" id="SSF55729">
    <property type="entry name" value="Acyl-CoA N-acyltransferases (Nat)"/>
    <property type="match status" value="1"/>
</dbReference>
<dbReference type="InterPro" id="IPR000182">
    <property type="entry name" value="GNAT_dom"/>
</dbReference>
<organism evidence="5 6">
    <name type="scientific">Terasakiispira papahanaumokuakeensis</name>
    <dbReference type="NCBI Taxonomy" id="197479"/>
    <lineage>
        <taxon>Bacteria</taxon>
        <taxon>Pseudomonadati</taxon>
        <taxon>Pseudomonadota</taxon>
        <taxon>Gammaproteobacteria</taxon>
        <taxon>Oceanospirillales</taxon>
        <taxon>Terasakiispira</taxon>
    </lineage>
</organism>
<evidence type="ECO:0000256" key="1">
    <source>
        <dbReference type="ARBA" id="ARBA00008694"/>
    </source>
</evidence>
<comment type="similarity">
    <text evidence="1">Belongs to the acetyltransferase family.</text>
</comment>
<dbReference type="PANTHER" id="PTHR10545">
    <property type="entry name" value="DIAMINE N-ACETYLTRANSFERASE"/>
    <property type="match status" value="1"/>
</dbReference>
<dbReference type="PROSITE" id="PS51186">
    <property type="entry name" value="GNAT"/>
    <property type="match status" value="1"/>
</dbReference>